<evidence type="ECO:0000256" key="1">
    <source>
        <dbReference type="SAM" id="Phobius"/>
    </source>
</evidence>
<proteinExistence type="predicted"/>
<accession>A0A6A6S8L0</accession>
<dbReference type="Proteomes" id="UP000799753">
    <property type="component" value="Unassembled WGS sequence"/>
</dbReference>
<protein>
    <submittedName>
        <fullName evidence="2">Uncharacterized protein</fullName>
    </submittedName>
</protein>
<organism evidence="2 3">
    <name type="scientific">Massarina eburnea CBS 473.64</name>
    <dbReference type="NCBI Taxonomy" id="1395130"/>
    <lineage>
        <taxon>Eukaryota</taxon>
        <taxon>Fungi</taxon>
        <taxon>Dikarya</taxon>
        <taxon>Ascomycota</taxon>
        <taxon>Pezizomycotina</taxon>
        <taxon>Dothideomycetes</taxon>
        <taxon>Pleosporomycetidae</taxon>
        <taxon>Pleosporales</taxon>
        <taxon>Massarineae</taxon>
        <taxon>Massarinaceae</taxon>
        <taxon>Massarina</taxon>
    </lineage>
</organism>
<gene>
    <name evidence="2" type="ORF">P280DRAFT_223337</name>
</gene>
<keyword evidence="1" id="KW-0812">Transmembrane</keyword>
<keyword evidence="3" id="KW-1185">Reference proteome</keyword>
<name>A0A6A6S8L0_9PLEO</name>
<keyword evidence="1" id="KW-1133">Transmembrane helix</keyword>
<dbReference type="AlphaFoldDB" id="A0A6A6S8L0"/>
<evidence type="ECO:0000313" key="2">
    <source>
        <dbReference type="EMBL" id="KAF2644035.1"/>
    </source>
</evidence>
<sequence length="72" mass="8311">MLSATHSVPLTTNIYCIRQLYYRRYHLSLTRWINGTSPPTSLLITGILTLLLPVIFPLPVRGHFTECFLQNH</sequence>
<dbReference type="EMBL" id="MU006779">
    <property type="protein sequence ID" value="KAF2644035.1"/>
    <property type="molecule type" value="Genomic_DNA"/>
</dbReference>
<feature type="transmembrane region" description="Helical" evidence="1">
    <location>
        <begin position="41"/>
        <end position="60"/>
    </location>
</feature>
<evidence type="ECO:0000313" key="3">
    <source>
        <dbReference type="Proteomes" id="UP000799753"/>
    </source>
</evidence>
<keyword evidence="1" id="KW-0472">Membrane</keyword>
<reference evidence="2" key="1">
    <citation type="journal article" date="2020" name="Stud. Mycol.">
        <title>101 Dothideomycetes genomes: a test case for predicting lifestyles and emergence of pathogens.</title>
        <authorList>
            <person name="Haridas S."/>
            <person name="Albert R."/>
            <person name="Binder M."/>
            <person name="Bloem J."/>
            <person name="Labutti K."/>
            <person name="Salamov A."/>
            <person name="Andreopoulos B."/>
            <person name="Baker S."/>
            <person name="Barry K."/>
            <person name="Bills G."/>
            <person name="Bluhm B."/>
            <person name="Cannon C."/>
            <person name="Castanera R."/>
            <person name="Culley D."/>
            <person name="Daum C."/>
            <person name="Ezra D."/>
            <person name="Gonzalez J."/>
            <person name="Henrissat B."/>
            <person name="Kuo A."/>
            <person name="Liang C."/>
            <person name="Lipzen A."/>
            <person name="Lutzoni F."/>
            <person name="Magnuson J."/>
            <person name="Mondo S."/>
            <person name="Nolan M."/>
            <person name="Ohm R."/>
            <person name="Pangilinan J."/>
            <person name="Park H.-J."/>
            <person name="Ramirez L."/>
            <person name="Alfaro M."/>
            <person name="Sun H."/>
            <person name="Tritt A."/>
            <person name="Yoshinaga Y."/>
            <person name="Zwiers L.-H."/>
            <person name="Turgeon B."/>
            <person name="Goodwin S."/>
            <person name="Spatafora J."/>
            <person name="Crous P."/>
            <person name="Grigoriev I."/>
        </authorList>
    </citation>
    <scope>NUCLEOTIDE SEQUENCE</scope>
    <source>
        <strain evidence="2">CBS 473.64</strain>
    </source>
</reference>